<protein>
    <submittedName>
        <fullName evidence="1">Uncharacterized protein</fullName>
    </submittedName>
</protein>
<dbReference type="Proteomes" id="UP001143910">
    <property type="component" value="Unassembled WGS sequence"/>
</dbReference>
<evidence type="ECO:0000313" key="1">
    <source>
        <dbReference type="EMBL" id="KAJ2980915.1"/>
    </source>
</evidence>
<sequence length="265" mass="28239">MASTPRLSQDSIGPFTGHSKIRGRTLVKPILKKLNSHSNSDRGSFDIDPGWDDLPSPLTYGSGDYENVYNDSASAPSPSLYDAAAPGANGDGLRGRDVSFSTSVSGDYPMWRSKSKYSHMRSTSGTSHTSSIATNISGRNGHFVHPFQQTPRTATPPLSYANSIASLDISATNTREYTSTINEHDSAVSPTTAHPPVRTTSLTQLATCSAAPHNTVNSRLRGPSLDENHRSASLSDGTTTPRPIPTTRSNSATTAILRLPPTISQ</sequence>
<gene>
    <name evidence="1" type="ORF">NQ176_g2346</name>
</gene>
<comment type="caution">
    <text evidence="1">The sequence shown here is derived from an EMBL/GenBank/DDBJ whole genome shotgun (WGS) entry which is preliminary data.</text>
</comment>
<proteinExistence type="predicted"/>
<reference evidence="1" key="1">
    <citation type="submission" date="2022-08" db="EMBL/GenBank/DDBJ databases">
        <title>Genome Sequence of Lecanicillium fungicola.</title>
        <authorList>
            <person name="Buettner E."/>
        </authorList>
    </citation>
    <scope>NUCLEOTIDE SEQUENCE</scope>
    <source>
        <strain evidence="1">Babe33</strain>
    </source>
</reference>
<evidence type="ECO:0000313" key="2">
    <source>
        <dbReference type="Proteomes" id="UP001143910"/>
    </source>
</evidence>
<dbReference type="EMBL" id="JANJQO010000164">
    <property type="protein sequence ID" value="KAJ2980915.1"/>
    <property type="molecule type" value="Genomic_DNA"/>
</dbReference>
<accession>A0ACC1NNK8</accession>
<name>A0ACC1NNK8_9HYPO</name>
<keyword evidence="2" id="KW-1185">Reference proteome</keyword>
<organism evidence="1 2">
    <name type="scientific">Zarea fungicola</name>
    <dbReference type="NCBI Taxonomy" id="93591"/>
    <lineage>
        <taxon>Eukaryota</taxon>
        <taxon>Fungi</taxon>
        <taxon>Dikarya</taxon>
        <taxon>Ascomycota</taxon>
        <taxon>Pezizomycotina</taxon>
        <taxon>Sordariomycetes</taxon>
        <taxon>Hypocreomycetidae</taxon>
        <taxon>Hypocreales</taxon>
        <taxon>Cordycipitaceae</taxon>
        <taxon>Zarea</taxon>
    </lineage>
</organism>